<dbReference type="VEuPathDB" id="VectorBase:AMAM012190"/>
<organism evidence="1 2">
    <name type="scientific">Anopheles maculatus</name>
    <dbReference type="NCBI Taxonomy" id="74869"/>
    <lineage>
        <taxon>Eukaryota</taxon>
        <taxon>Metazoa</taxon>
        <taxon>Ecdysozoa</taxon>
        <taxon>Arthropoda</taxon>
        <taxon>Hexapoda</taxon>
        <taxon>Insecta</taxon>
        <taxon>Pterygota</taxon>
        <taxon>Neoptera</taxon>
        <taxon>Endopterygota</taxon>
        <taxon>Diptera</taxon>
        <taxon>Nematocera</taxon>
        <taxon>Culicoidea</taxon>
        <taxon>Culicidae</taxon>
        <taxon>Anophelinae</taxon>
        <taxon>Anopheles</taxon>
        <taxon>Anopheles maculatus group</taxon>
    </lineage>
</organism>
<protein>
    <recommendedName>
        <fullName evidence="3">Secreted protein</fullName>
    </recommendedName>
</protein>
<dbReference type="EnsemblMetazoa" id="AMAM012190-RA">
    <property type="protein sequence ID" value="AMAM012190-PA"/>
    <property type="gene ID" value="AMAM012190"/>
</dbReference>
<proteinExistence type="predicted"/>
<reference evidence="1" key="2">
    <citation type="submission" date="2020-05" db="UniProtKB">
        <authorList>
            <consortium name="EnsemblMetazoa"/>
        </authorList>
    </citation>
    <scope>IDENTIFICATION</scope>
    <source>
        <strain evidence="1">maculatus3</strain>
    </source>
</reference>
<evidence type="ECO:0000313" key="1">
    <source>
        <dbReference type="EnsemblMetazoa" id="AMAM012190-PA"/>
    </source>
</evidence>
<sequence length="129" mass="14744">MVNSGSRIIRYIAALWARWVLARETHRKTIQRSHRTRVLRVASAFRTTTTIDLGIYAASSTRNEDETIDPRYRNLAWSEAWRVFLGMGFSVATTARKQYTICPDPTSNATSLRRDMRRYGNLGGSPLCC</sequence>
<keyword evidence="2" id="KW-1185">Reference proteome</keyword>
<evidence type="ECO:0000313" key="2">
    <source>
        <dbReference type="Proteomes" id="UP000075901"/>
    </source>
</evidence>
<reference evidence="2" key="1">
    <citation type="submission" date="2013-09" db="EMBL/GenBank/DDBJ databases">
        <title>The Genome Sequence of Anopheles maculatus species B.</title>
        <authorList>
            <consortium name="The Broad Institute Genomics Platform"/>
            <person name="Neafsey D.E."/>
            <person name="Besansky N."/>
            <person name="Howell P."/>
            <person name="Walton C."/>
            <person name="Young S.K."/>
            <person name="Zeng Q."/>
            <person name="Gargeya S."/>
            <person name="Fitzgerald M."/>
            <person name="Haas B."/>
            <person name="Abouelleil A."/>
            <person name="Allen A.W."/>
            <person name="Alvarado L."/>
            <person name="Arachchi H.M."/>
            <person name="Berlin A.M."/>
            <person name="Chapman S.B."/>
            <person name="Gainer-Dewar J."/>
            <person name="Goldberg J."/>
            <person name="Griggs A."/>
            <person name="Gujja S."/>
            <person name="Hansen M."/>
            <person name="Howarth C."/>
            <person name="Imamovic A."/>
            <person name="Ireland A."/>
            <person name="Larimer J."/>
            <person name="McCowan C."/>
            <person name="Murphy C."/>
            <person name="Pearson M."/>
            <person name="Poon T.W."/>
            <person name="Priest M."/>
            <person name="Roberts A."/>
            <person name="Saif S."/>
            <person name="Shea T."/>
            <person name="Sisk P."/>
            <person name="Sykes S."/>
            <person name="Wortman J."/>
            <person name="Nusbaum C."/>
            <person name="Birren B."/>
        </authorList>
    </citation>
    <scope>NUCLEOTIDE SEQUENCE [LARGE SCALE GENOMIC DNA]</scope>
    <source>
        <strain evidence="2">maculatus3</strain>
    </source>
</reference>
<accession>A0A182SRX8</accession>
<evidence type="ECO:0008006" key="3">
    <source>
        <dbReference type="Google" id="ProtNLM"/>
    </source>
</evidence>
<dbReference type="AlphaFoldDB" id="A0A182SRX8"/>
<dbReference type="Proteomes" id="UP000075901">
    <property type="component" value="Unassembled WGS sequence"/>
</dbReference>
<name>A0A182SRX8_9DIPT</name>